<feature type="domain" description="FAD-binding" evidence="6">
    <location>
        <begin position="9"/>
        <end position="338"/>
    </location>
</feature>
<dbReference type="InterPro" id="IPR002938">
    <property type="entry name" value="FAD-bd"/>
</dbReference>
<evidence type="ECO:0000256" key="5">
    <source>
        <dbReference type="ARBA" id="ARBA00023033"/>
    </source>
</evidence>
<protein>
    <recommendedName>
        <fullName evidence="6">FAD-binding domain-containing protein</fullName>
    </recommendedName>
</protein>
<dbReference type="InterPro" id="IPR036188">
    <property type="entry name" value="FAD/NAD-bd_sf"/>
</dbReference>
<keyword evidence="8" id="KW-1185">Reference proteome</keyword>
<keyword evidence="5" id="KW-0503">Monooxygenase</keyword>
<evidence type="ECO:0000313" key="8">
    <source>
        <dbReference type="Proteomes" id="UP000799767"/>
    </source>
</evidence>
<dbReference type="PANTHER" id="PTHR13789:SF309">
    <property type="entry name" value="PUTATIVE (AFU_ORTHOLOGUE AFUA_6G14510)-RELATED"/>
    <property type="match status" value="1"/>
</dbReference>
<organism evidence="7 8">
    <name type="scientific">Neohortaea acidophila</name>
    <dbReference type="NCBI Taxonomy" id="245834"/>
    <lineage>
        <taxon>Eukaryota</taxon>
        <taxon>Fungi</taxon>
        <taxon>Dikarya</taxon>
        <taxon>Ascomycota</taxon>
        <taxon>Pezizomycotina</taxon>
        <taxon>Dothideomycetes</taxon>
        <taxon>Dothideomycetidae</taxon>
        <taxon>Mycosphaerellales</taxon>
        <taxon>Teratosphaeriaceae</taxon>
        <taxon>Neohortaea</taxon>
    </lineage>
</organism>
<dbReference type="EMBL" id="MU001632">
    <property type="protein sequence ID" value="KAF2486577.1"/>
    <property type="molecule type" value="Genomic_DNA"/>
</dbReference>
<keyword evidence="4" id="KW-0560">Oxidoreductase</keyword>
<reference evidence="7" key="1">
    <citation type="journal article" date="2020" name="Stud. Mycol.">
        <title>101 Dothideomycetes genomes: a test case for predicting lifestyles and emergence of pathogens.</title>
        <authorList>
            <person name="Haridas S."/>
            <person name="Albert R."/>
            <person name="Binder M."/>
            <person name="Bloem J."/>
            <person name="Labutti K."/>
            <person name="Salamov A."/>
            <person name="Andreopoulos B."/>
            <person name="Baker S."/>
            <person name="Barry K."/>
            <person name="Bills G."/>
            <person name="Bluhm B."/>
            <person name="Cannon C."/>
            <person name="Castanera R."/>
            <person name="Culley D."/>
            <person name="Daum C."/>
            <person name="Ezra D."/>
            <person name="Gonzalez J."/>
            <person name="Henrissat B."/>
            <person name="Kuo A."/>
            <person name="Liang C."/>
            <person name="Lipzen A."/>
            <person name="Lutzoni F."/>
            <person name="Magnuson J."/>
            <person name="Mondo S."/>
            <person name="Nolan M."/>
            <person name="Ohm R."/>
            <person name="Pangilinan J."/>
            <person name="Park H.-J."/>
            <person name="Ramirez L."/>
            <person name="Alfaro M."/>
            <person name="Sun H."/>
            <person name="Tritt A."/>
            <person name="Yoshinaga Y."/>
            <person name="Zwiers L.-H."/>
            <person name="Turgeon B."/>
            <person name="Goodwin S."/>
            <person name="Spatafora J."/>
            <person name="Crous P."/>
            <person name="Grigoriev I."/>
        </authorList>
    </citation>
    <scope>NUCLEOTIDE SEQUENCE</scope>
    <source>
        <strain evidence="7">CBS 113389</strain>
    </source>
</reference>
<comment type="similarity">
    <text evidence="1">Belongs to the paxM FAD-dependent monooxygenase family.</text>
</comment>
<dbReference type="InterPro" id="IPR050493">
    <property type="entry name" value="FAD-dep_Monooxygenase_BioMet"/>
</dbReference>
<dbReference type="Pfam" id="PF01494">
    <property type="entry name" value="FAD_binding_3"/>
    <property type="match status" value="1"/>
</dbReference>
<evidence type="ECO:0000256" key="4">
    <source>
        <dbReference type="ARBA" id="ARBA00023002"/>
    </source>
</evidence>
<sequence length="426" mass="47439">MADTLHALSVAIVGGGVGGLTAAITLRQQGHNITVIEQKQQYLDSNGGGGLSISFNAIRCLLRLGIDEELKQIADEATEWLVQRHSDGVEKSRTKVEKWRIFVHRTDLLRVLHRRAAQLGVQFMFGQSFQSLQEVEHGVKVQISNGEIVDADVLLGADGINSKVRPAIPGNRDIPPELTGHRTFLVDVPKQKMDQHPDTAELYSLPAFQSWIGGQRAIIGWTMRGRESYHFQMNDHRVGNGEYRGTNDGSTERFVSRVADMPAFRESWKDYEPTVRQMLDAVESCTEWKIAELPEHVAWSDASGRVILIGDAAHAFAPFAGQGACMALEDATVLSAMISRMKPPYDWPAVAQAYARMRQPRIHLIRENIRAIIAICCQPADDVPGPGSAPTMPHLLKDEFEVVQNYDAFEEALKVWDTLRLNGERN</sequence>
<dbReference type="PRINTS" id="PR00420">
    <property type="entry name" value="RNGMNOXGNASE"/>
</dbReference>
<proteinExistence type="inferred from homology"/>
<dbReference type="RefSeq" id="XP_033593146.1">
    <property type="nucleotide sequence ID" value="XM_033732709.1"/>
</dbReference>
<dbReference type="SUPFAM" id="SSF51905">
    <property type="entry name" value="FAD/NAD(P)-binding domain"/>
    <property type="match status" value="1"/>
</dbReference>
<keyword evidence="2" id="KW-0285">Flavoprotein</keyword>
<evidence type="ECO:0000256" key="2">
    <source>
        <dbReference type="ARBA" id="ARBA00022630"/>
    </source>
</evidence>
<evidence type="ECO:0000256" key="3">
    <source>
        <dbReference type="ARBA" id="ARBA00022827"/>
    </source>
</evidence>
<evidence type="ECO:0000259" key="6">
    <source>
        <dbReference type="Pfam" id="PF01494"/>
    </source>
</evidence>
<accession>A0A6A6Q585</accession>
<dbReference type="OrthoDB" id="9993796at2759"/>
<evidence type="ECO:0000256" key="1">
    <source>
        <dbReference type="ARBA" id="ARBA00007992"/>
    </source>
</evidence>
<gene>
    <name evidence="7" type="ORF">BDY17DRAFT_291727</name>
</gene>
<name>A0A6A6Q585_9PEZI</name>
<evidence type="ECO:0000313" key="7">
    <source>
        <dbReference type="EMBL" id="KAF2486577.1"/>
    </source>
</evidence>
<dbReference type="GO" id="GO:0004497">
    <property type="term" value="F:monooxygenase activity"/>
    <property type="evidence" value="ECO:0007669"/>
    <property type="project" value="UniProtKB-KW"/>
</dbReference>
<keyword evidence="3" id="KW-0274">FAD</keyword>
<dbReference type="Gene3D" id="3.50.50.60">
    <property type="entry name" value="FAD/NAD(P)-binding domain"/>
    <property type="match status" value="1"/>
</dbReference>
<dbReference type="GO" id="GO:0071949">
    <property type="term" value="F:FAD binding"/>
    <property type="evidence" value="ECO:0007669"/>
    <property type="project" value="InterPro"/>
</dbReference>
<dbReference type="GeneID" id="54473711"/>
<dbReference type="PANTHER" id="PTHR13789">
    <property type="entry name" value="MONOOXYGENASE"/>
    <property type="match status" value="1"/>
</dbReference>
<dbReference type="Proteomes" id="UP000799767">
    <property type="component" value="Unassembled WGS sequence"/>
</dbReference>
<dbReference type="AlphaFoldDB" id="A0A6A6Q585"/>